<reference evidence="3" key="1">
    <citation type="submission" date="2017-02" db="UniProtKB">
        <authorList>
            <consortium name="WormBaseParasite"/>
        </authorList>
    </citation>
    <scope>IDENTIFICATION</scope>
</reference>
<organism evidence="3">
    <name type="scientific">Haemonchus placei</name>
    <name type="common">Barber's pole worm</name>
    <dbReference type="NCBI Taxonomy" id="6290"/>
    <lineage>
        <taxon>Eukaryota</taxon>
        <taxon>Metazoa</taxon>
        <taxon>Ecdysozoa</taxon>
        <taxon>Nematoda</taxon>
        <taxon>Chromadorea</taxon>
        <taxon>Rhabditida</taxon>
        <taxon>Rhabditina</taxon>
        <taxon>Rhabditomorpha</taxon>
        <taxon>Strongyloidea</taxon>
        <taxon>Trichostrongylidae</taxon>
        <taxon>Haemonchus</taxon>
    </lineage>
</organism>
<dbReference type="WBParaSite" id="HPLM_0000013501-mRNA-1">
    <property type="protein sequence ID" value="HPLM_0000013501-mRNA-1"/>
    <property type="gene ID" value="HPLM_0000013501"/>
</dbReference>
<name>A0A0N4VS73_HAEPC</name>
<dbReference type="Proteomes" id="UP000268014">
    <property type="component" value="Unassembled WGS sequence"/>
</dbReference>
<keyword evidence="2" id="KW-1185">Reference proteome</keyword>
<evidence type="ECO:0000313" key="3">
    <source>
        <dbReference type="WBParaSite" id="HPLM_0000013501-mRNA-1"/>
    </source>
</evidence>
<dbReference type="EMBL" id="UZAF01000067">
    <property type="protein sequence ID" value="VDO04554.1"/>
    <property type="molecule type" value="Genomic_DNA"/>
</dbReference>
<accession>A0A0N4VS73</accession>
<dbReference type="AlphaFoldDB" id="A0A0N4VS73"/>
<proteinExistence type="predicted"/>
<protein>
    <submittedName>
        <fullName evidence="3">Secreted protein</fullName>
    </submittedName>
</protein>
<sequence>MSLSNKRIHCIVLTASHVANSFSLPAISWNACSYYSTQWSMTGVVHAHFSTAARAISLRKT</sequence>
<gene>
    <name evidence="1" type="ORF">HPLM_LOCUS136</name>
</gene>
<evidence type="ECO:0000313" key="1">
    <source>
        <dbReference type="EMBL" id="VDO04554.1"/>
    </source>
</evidence>
<reference evidence="1 2" key="2">
    <citation type="submission" date="2018-11" db="EMBL/GenBank/DDBJ databases">
        <authorList>
            <consortium name="Pathogen Informatics"/>
        </authorList>
    </citation>
    <scope>NUCLEOTIDE SEQUENCE [LARGE SCALE GENOMIC DNA]</scope>
    <source>
        <strain evidence="1 2">MHpl1</strain>
    </source>
</reference>
<evidence type="ECO:0000313" key="2">
    <source>
        <dbReference type="Proteomes" id="UP000268014"/>
    </source>
</evidence>